<feature type="region of interest" description="Disordered" evidence="1">
    <location>
        <begin position="139"/>
        <end position="166"/>
    </location>
</feature>
<evidence type="ECO:0000313" key="2">
    <source>
        <dbReference type="EMBL" id="KAL0925268.1"/>
    </source>
</evidence>
<dbReference type="AlphaFoldDB" id="A0ABD0VKW8"/>
<proteinExistence type="predicted"/>
<evidence type="ECO:0000256" key="1">
    <source>
        <dbReference type="SAM" id="MobiDB-lite"/>
    </source>
</evidence>
<gene>
    <name evidence="2" type="ORF">M5K25_003588</name>
</gene>
<protein>
    <submittedName>
        <fullName evidence="2">Uncharacterized protein</fullName>
    </submittedName>
</protein>
<reference evidence="2 3" key="1">
    <citation type="journal article" date="2024" name="Plant Biotechnol. J.">
        <title>Dendrobium thyrsiflorum genome and its molecular insights into genes involved in important horticultural traits.</title>
        <authorList>
            <person name="Chen B."/>
            <person name="Wang J.Y."/>
            <person name="Zheng P.J."/>
            <person name="Li K.L."/>
            <person name="Liang Y.M."/>
            <person name="Chen X.F."/>
            <person name="Zhang C."/>
            <person name="Zhao X."/>
            <person name="He X."/>
            <person name="Zhang G.Q."/>
            <person name="Liu Z.J."/>
            <person name="Xu Q."/>
        </authorList>
    </citation>
    <scope>NUCLEOTIDE SEQUENCE [LARGE SCALE GENOMIC DNA]</scope>
    <source>
        <strain evidence="2">GZMU011</strain>
    </source>
</reference>
<evidence type="ECO:0000313" key="3">
    <source>
        <dbReference type="Proteomes" id="UP001552299"/>
    </source>
</evidence>
<comment type="caution">
    <text evidence="2">The sequence shown here is derived from an EMBL/GenBank/DDBJ whole genome shotgun (WGS) entry which is preliminary data.</text>
</comment>
<dbReference type="EMBL" id="JANQDX010000004">
    <property type="protein sequence ID" value="KAL0925268.1"/>
    <property type="molecule type" value="Genomic_DNA"/>
</dbReference>
<name>A0ABD0VKW8_DENTH</name>
<organism evidence="2 3">
    <name type="scientific">Dendrobium thyrsiflorum</name>
    <name type="common">Pinecone-like raceme dendrobium</name>
    <name type="synonym">Orchid</name>
    <dbReference type="NCBI Taxonomy" id="117978"/>
    <lineage>
        <taxon>Eukaryota</taxon>
        <taxon>Viridiplantae</taxon>
        <taxon>Streptophyta</taxon>
        <taxon>Embryophyta</taxon>
        <taxon>Tracheophyta</taxon>
        <taxon>Spermatophyta</taxon>
        <taxon>Magnoliopsida</taxon>
        <taxon>Liliopsida</taxon>
        <taxon>Asparagales</taxon>
        <taxon>Orchidaceae</taxon>
        <taxon>Epidendroideae</taxon>
        <taxon>Malaxideae</taxon>
        <taxon>Dendrobiinae</taxon>
        <taxon>Dendrobium</taxon>
    </lineage>
</organism>
<accession>A0ABD0VKW8</accession>
<dbReference type="Proteomes" id="UP001552299">
    <property type="component" value="Unassembled WGS sequence"/>
</dbReference>
<keyword evidence="3" id="KW-1185">Reference proteome</keyword>
<feature type="region of interest" description="Disordered" evidence="1">
    <location>
        <begin position="289"/>
        <end position="314"/>
    </location>
</feature>
<sequence length="314" mass="35362">MNPSDILDQTLALCELKHFSIYPSRQTVAEGGLHSKVEWGYCSGVREEAREKGMEGSRLAGDEELGAALFSQSGQGGALVSGYSRMTGDDKQILAEIKDGQLLCRVACELKYSLSNWYQSVILGQMAAEFLKISTTTPATSEVRGTNGDHGRRGNPNLFKGRENPDVDILEGEDGMSPLELLSREKISTGFNRRPAEFARKREDFYHRGADFERGRGEYDEGGRYDRRREEREGVCFKKGHYPSPSMLLQYRLLLLLHHFANPSSKNESHFLWPKNYYPHFDLPNHSSSNPVVEMANQGAHNKEQTTPENTLLQ</sequence>